<name>A0A1G2QEB9_9BACT</name>
<proteinExistence type="predicted"/>
<reference evidence="1 2" key="1">
    <citation type="journal article" date="2016" name="Nat. Commun.">
        <title>Thousands of microbial genomes shed light on interconnected biogeochemical processes in an aquifer system.</title>
        <authorList>
            <person name="Anantharaman K."/>
            <person name="Brown C.T."/>
            <person name="Hug L.A."/>
            <person name="Sharon I."/>
            <person name="Castelle C.J."/>
            <person name="Probst A.J."/>
            <person name="Thomas B.C."/>
            <person name="Singh A."/>
            <person name="Wilkins M.J."/>
            <person name="Karaoz U."/>
            <person name="Brodie E.L."/>
            <person name="Williams K.H."/>
            <person name="Hubbard S.S."/>
            <person name="Banfield J.F."/>
        </authorList>
    </citation>
    <scope>NUCLEOTIDE SEQUENCE [LARGE SCALE GENOMIC DNA]</scope>
</reference>
<comment type="caution">
    <text evidence="1">The sequence shown here is derived from an EMBL/GenBank/DDBJ whole genome shotgun (WGS) entry which is preliminary data.</text>
</comment>
<dbReference type="Proteomes" id="UP000177043">
    <property type="component" value="Unassembled WGS sequence"/>
</dbReference>
<evidence type="ECO:0000313" key="2">
    <source>
        <dbReference type="Proteomes" id="UP000177043"/>
    </source>
</evidence>
<accession>A0A1G2QEB9</accession>
<protein>
    <submittedName>
        <fullName evidence="1">Uncharacterized protein</fullName>
    </submittedName>
</protein>
<evidence type="ECO:0000313" key="1">
    <source>
        <dbReference type="EMBL" id="OHA58904.1"/>
    </source>
</evidence>
<organism evidence="1 2">
    <name type="scientific">Candidatus Vogelbacteria bacterium RIFOXYD1_FULL_44_32</name>
    <dbReference type="NCBI Taxonomy" id="1802438"/>
    <lineage>
        <taxon>Bacteria</taxon>
        <taxon>Candidatus Vogeliibacteriota</taxon>
    </lineage>
</organism>
<dbReference type="EMBL" id="MHTJ01000002">
    <property type="protein sequence ID" value="OHA58904.1"/>
    <property type="molecule type" value="Genomic_DNA"/>
</dbReference>
<gene>
    <name evidence="1" type="ORF">A2571_00795</name>
</gene>
<dbReference type="STRING" id="1802438.A2571_00795"/>
<dbReference type="AlphaFoldDB" id="A0A1G2QEB9"/>
<sequence length="205" mass="22510">MFLVLVFVGFVAGAQTGGPKHTQKSRPANKTELAPVVIEEIGEVEVQLLPPPAPAQTPAYGVAPVASVNSGLVETGSRSYKVASSTNSAVPLLPPPAFQAAPPARYIAERGAMKRQYDRPQELVDGQELQVENSRADDDFRWYQEKNRHQEQVLHTYSNFGQEVLRQQNYRQSGSTSRSYQRVEGQVQRLPGGEIVGIIGGFLQH</sequence>